<dbReference type="OrthoDB" id="9795247at2"/>
<dbReference type="SUPFAM" id="SSF53067">
    <property type="entry name" value="Actin-like ATPase domain"/>
    <property type="match status" value="1"/>
</dbReference>
<name>A0A1U7M2Q0_TISCR</name>
<sequence length="288" mass="31364">MKILAIDIGGTKIKSCISDENGKIDSFREIDTESEKGGRALVQKLIDIIKDYGGFDCIGISTAGQVDSDKGYIIYANENLPGYTGTKLKEILEDKFNKSVKVENDVNAAALGEKYFGSAKDSDSFLCLTYGTGIGGAIFIDSKIYKGESGVAAEFGHIITHPFKENPSFGYYEKYASTKALVNRAKEISEDYSSGKIIFGEFEKGNSDIKKLIDDWVFEVSLGLVSLIHIFNPSNIVLGGGIMEQEKIVRLVREKVKTMIIESFLDVNIIKASLGNKAGLLGAASLHL</sequence>
<dbReference type="Proteomes" id="UP000186112">
    <property type="component" value="Unassembled WGS sequence"/>
</dbReference>
<dbReference type="InterPro" id="IPR043129">
    <property type="entry name" value="ATPase_NBD"/>
</dbReference>
<dbReference type="RefSeq" id="WP_075728597.1">
    <property type="nucleotide sequence ID" value="NZ_LTDM01000066.1"/>
</dbReference>
<keyword evidence="2" id="KW-0808">Transferase</keyword>
<dbReference type="GO" id="GO:0047700">
    <property type="term" value="F:beta-glucoside kinase activity"/>
    <property type="evidence" value="ECO:0007669"/>
    <property type="project" value="UniProtKB-EC"/>
</dbReference>
<dbReference type="CDD" id="cd24068">
    <property type="entry name" value="ASKHA_NBD_ROK_FnNanK-like"/>
    <property type="match status" value="1"/>
</dbReference>
<dbReference type="EMBL" id="LTDM01000066">
    <property type="protein sequence ID" value="OLS01468.1"/>
    <property type="molecule type" value="Genomic_DNA"/>
</dbReference>
<evidence type="ECO:0000313" key="3">
    <source>
        <dbReference type="Proteomes" id="UP000186112"/>
    </source>
</evidence>
<reference evidence="2 3" key="1">
    <citation type="submission" date="2016-02" db="EMBL/GenBank/DDBJ databases">
        <title>Genome sequence of Tissierella creatinophila DSM 6911.</title>
        <authorList>
            <person name="Poehlein A."/>
            <person name="Daniel R."/>
        </authorList>
    </citation>
    <scope>NUCLEOTIDE SEQUENCE [LARGE SCALE GENOMIC DNA]</scope>
    <source>
        <strain evidence="2 3">DSM 6911</strain>
    </source>
</reference>
<dbReference type="InterPro" id="IPR000600">
    <property type="entry name" value="ROK"/>
</dbReference>
<keyword evidence="2" id="KW-0418">Kinase</keyword>
<dbReference type="PANTHER" id="PTHR18964:SF165">
    <property type="entry name" value="BETA-GLUCOSIDE KINASE"/>
    <property type="match status" value="1"/>
</dbReference>
<comment type="caution">
    <text evidence="2">The sequence shown here is derived from an EMBL/GenBank/DDBJ whole genome shotgun (WGS) entry which is preliminary data.</text>
</comment>
<organism evidence="2 3">
    <name type="scientific">Tissierella creatinophila DSM 6911</name>
    <dbReference type="NCBI Taxonomy" id="1123403"/>
    <lineage>
        <taxon>Bacteria</taxon>
        <taxon>Bacillati</taxon>
        <taxon>Bacillota</taxon>
        <taxon>Tissierellia</taxon>
        <taxon>Tissierellales</taxon>
        <taxon>Tissierellaceae</taxon>
        <taxon>Tissierella</taxon>
    </lineage>
</organism>
<dbReference type="Pfam" id="PF00480">
    <property type="entry name" value="ROK"/>
    <property type="match status" value="1"/>
</dbReference>
<gene>
    <name evidence="2" type="primary">bglK_2</name>
    <name evidence="2" type="ORF">TICRE_25070</name>
</gene>
<protein>
    <submittedName>
        <fullName evidence="2">Beta-glucoside kinase</fullName>
        <ecNumber evidence="2">2.7.1.85</ecNumber>
    </submittedName>
</protein>
<dbReference type="PANTHER" id="PTHR18964">
    <property type="entry name" value="ROK (REPRESSOR, ORF, KINASE) FAMILY"/>
    <property type="match status" value="1"/>
</dbReference>
<accession>A0A1U7M2Q0</accession>
<keyword evidence="3" id="KW-1185">Reference proteome</keyword>
<dbReference type="Gene3D" id="3.30.420.40">
    <property type="match status" value="2"/>
</dbReference>
<comment type="similarity">
    <text evidence="1">Belongs to the ROK (NagC/XylR) family.</text>
</comment>
<dbReference type="EC" id="2.7.1.85" evidence="2"/>
<evidence type="ECO:0000256" key="1">
    <source>
        <dbReference type="ARBA" id="ARBA00006479"/>
    </source>
</evidence>
<proteinExistence type="inferred from homology"/>
<evidence type="ECO:0000313" key="2">
    <source>
        <dbReference type="EMBL" id="OLS01468.1"/>
    </source>
</evidence>
<dbReference type="AlphaFoldDB" id="A0A1U7M2Q0"/>